<sequence length="56" mass="6164">VVKNPCQGEVVSRTTMASTVEALVGAVWLDSGRNFEQVRAVMKRLGIIDDGRRPFC</sequence>
<keyword evidence="3" id="KW-1185">Reference proteome</keyword>
<organism evidence="2 3">
    <name type="scientific">Chaetomidium leptoderma</name>
    <dbReference type="NCBI Taxonomy" id="669021"/>
    <lineage>
        <taxon>Eukaryota</taxon>
        <taxon>Fungi</taxon>
        <taxon>Dikarya</taxon>
        <taxon>Ascomycota</taxon>
        <taxon>Pezizomycotina</taxon>
        <taxon>Sordariomycetes</taxon>
        <taxon>Sordariomycetidae</taxon>
        <taxon>Sordariales</taxon>
        <taxon>Chaetomiaceae</taxon>
        <taxon>Chaetomidium</taxon>
    </lineage>
</organism>
<feature type="domain" description="RNase III" evidence="1">
    <location>
        <begin position="1"/>
        <end position="32"/>
    </location>
</feature>
<feature type="non-terminal residue" evidence="2">
    <location>
        <position position="1"/>
    </location>
</feature>
<dbReference type="Proteomes" id="UP001302745">
    <property type="component" value="Unassembled WGS sequence"/>
</dbReference>
<evidence type="ECO:0000259" key="1">
    <source>
        <dbReference type="PROSITE" id="PS50142"/>
    </source>
</evidence>
<proteinExistence type="predicted"/>
<dbReference type="EMBL" id="MU857421">
    <property type="protein sequence ID" value="KAK4148402.1"/>
    <property type="molecule type" value="Genomic_DNA"/>
</dbReference>
<dbReference type="PROSITE" id="PS50142">
    <property type="entry name" value="RNASE_3_2"/>
    <property type="match status" value="1"/>
</dbReference>
<dbReference type="SUPFAM" id="SSF69065">
    <property type="entry name" value="RNase III domain-like"/>
    <property type="match status" value="1"/>
</dbReference>
<gene>
    <name evidence="2" type="ORF">C8A00DRAFT_19761</name>
</gene>
<evidence type="ECO:0000313" key="2">
    <source>
        <dbReference type="EMBL" id="KAK4148402.1"/>
    </source>
</evidence>
<dbReference type="InterPro" id="IPR036389">
    <property type="entry name" value="RNase_III_sf"/>
</dbReference>
<name>A0AAN6ZRN1_9PEZI</name>
<accession>A0AAN6ZRN1</accession>
<dbReference type="Gene3D" id="1.10.1520.10">
    <property type="entry name" value="Ribonuclease III domain"/>
    <property type="match status" value="1"/>
</dbReference>
<protein>
    <recommendedName>
        <fullName evidence="1">RNase III domain-containing protein</fullName>
    </recommendedName>
</protein>
<dbReference type="GO" id="GO:0004525">
    <property type="term" value="F:ribonuclease III activity"/>
    <property type="evidence" value="ECO:0007669"/>
    <property type="project" value="InterPro"/>
</dbReference>
<evidence type="ECO:0000313" key="3">
    <source>
        <dbReference type="Proteomes" id="UP001302745"/>
    </source>
</evidence>
<dbReference type="InterPro" id="IPR000999">
    <property type="entry name" value="RNase_III_dom"/>
</dbReference>
<comment type="caution">
    <text evidence="2">The sequence shown here is derived from an EMBL/GenBank/DDBJ whole genome shotgun (WGS) entry which is preliminary data.</text>
</comment>
<dbReference type="AlphaFoldDB" id="A0AAN6ZRN1"/>
<reference evidence="2" key="1">
    <citation type="journal article" date="2023" name="Mol. Phylogenet. Evol.">
        <title>Genome-scale phylogeny and comparative genomics of the fungal order Sordariales.</title>
        <authorList>
            <person name="Hensen N."/>
            <person name="Bonometti L."/>
            <person name="Westerberg I."/>
            <person name="Brannstrom I.O."/>
            <person name="Guillou S."/>
            <person name="Cros-Aarteil S."/>
            <person name="Calhoun S."/>
            <person name="Haridas S."/>
            <person name="Kuo A."/>
            <person name="Mondo S."/>
            <person name="Pangilinan J."/>
            <person name="Riley R."/>
            <person name="LaButti K."/>
            <person name="Andreopoulos B."/>
            <person name="Lipzen A."/>
            <person name="Chen C."/>
            <person name="Yan M."/>
            <person name="Daum C."/>
            <person name="Ng V."/>
            <person name="Clum A."/>
            <person name="Steindorff A."/>
            <person name="Ohm R.A."/>
            <person name="Martin F."/>
            <person name="Silar P."/>
            <person name="Natvig D.O."/>
            <person name="Lalanne C."/>
            <person name="Gautier V."/>
            <person name="Ament-Velasquez S.L."/>
            <person name="Kruys A."/>
            <person name="Hutchinson M.I."/>
            <person name="Powell A.J."/>
            <person name="Barry K."/>
            <person name="Miller A.N."/>
            <person name="Grigoriev I.V."/>
            <person name="Debuchy R."/>
            <person name="Gladieux P."/>
            <person name="Hiltunen Thoren M."/>
            <person name="Johannesson H."/>
        </authorList>
    </citation>
    <scope>NUCLEOTIDE SEQUENCE</scope>
    <source>
        <strain evidence="2">CBS 538.74</strain>
    </source>
</reference>
<reference evidence="2" key="2">
    <citation type="submission" date="2023-05" db="EMBL/GenBank/DDBJ databases">
        <authorList>
            <consortium name="Lawrence Berkeley National Laboratory"/>
            <person name="Steindorff A."/>
            <person name="Hensen N."/>
            <person name="Bonometti L."/>
            <person name="Westerberg I."/>
            <person name="Brannstrom I.O."/>
            <person name="Guillou S."/>
            <person name="Cros-Aarteil S."/>
            <person name="Calhoun S."/>
            <person name="Haridas S."/>
            <person name="Kuo A."/>
            <person name="Mondo S."/>
            <person name="Pangilinan J."/>
            <person name="Riley R."/>
            <person name="Labutti K."/>
            <person name="Andreopoulos B."/>
            <person name="Lipzen A."/>
            <person name="Chen C."/>
            <person name="Yanf M."/>
            <person name="Daum C."/>
            <person name="Ng V."/>
            <person name="Clum A."/>
            <person name="Ohm R."/>
            <person name="Martin F."/>
            <person name="Silar P."/>
            <person name="Natvig D."/>
            <person name="Lalanne C."/>
            <person name="Gautier V."/>
            <person name="Ament-Velasquez S.L."/>
            <person name="Kruys A."/>
            <person name="Hutchinson M.I."/>
            <person name="Powell A.J."/>
            <person name="Barry K."/>
            <person name="Miller A.N."/>
            <person name="Grigoriev I.V."/>
            <person name="Debuchy R."/>
            <person name="Gladieux P."/>
            <person name="Thoren M.H."/>
            <person name="Johannesson H."/>
        </authorList>
    </citation>
    <scope>NUCLEOTIDE SEQUENCE</scope>
    <source>
        <strain evidence="2">CBS 538.74</strain>
    </source>
</reference>
<dbReference type="GO" id="GO:0006396">
    <property type="term" value="P:RNA processing"/>
    <property type="evidence" value="ECO:0007669"/>
    <property type="project" value="InterPro"/>
</dbReference>